<evidence type="ECO:0000313" key="10">
    <source>
        <dbReference type="EMBL" id="QBP40296.1"/>
    </source>
</evidence>
<dbReference type="AlphaFoldDB" id="A0A4P6ZXQ4"/>
<keyword evidence="7 8" id="KW-0472">Membrane</keyword>
<gene>
    <name evidence="10" type="ORF">E2636_03635</name>
</gene>
<keyword evidence="11" id="KW-1185">Reference proteome</keyword>
<dbReference type="GO" id="GO:0005886">
    <property type="term" value="C:plasma membrane"/>
    <property type="evidence" value="ECO:0007669"/>
    <property type="project" value="UniProtKB-SubCell"/>
</dbReference>
<keyword evidence="5 9" id="KW-0812">Transmembrane</keyword>
<proteinExistence type="inferred from homology"/>
<evidence type="ECO:0000256" key="3">
    <source>
        <dbReference type="ARBA" id="ARBA00022448"/>
    </source>
</evidence>
<evidence type="ECO:0000256" key="7">
    <source>
        <dbReference type="ARBA" id="ARBA00023136"/>
    </source>
</evidence>
<dbReference type="OrthoDB" id="9803495at2"/>
<reference evidence="10 11" key="1">
    <citation type="submission" date="2019-03" db="EMBL/GenBank/DDBJ databases">
        <title>Complete genome sequence of Paenisporosarcina antarctica CGMCC 1.6503T.</title>
        <authorList>
            <person name="Rong J.-C."/>
            <person name="Chi N.-Y."/>
            <person name="Zhang Q.-F."/>
        </authorList>
    </citation>
    <scope>NUCLEOTIDE SEQUENCE [LARGE SCALE GENOMIC DNA]</scope>
    <source>
        <strain evidence="10 11">CGMCC 1.6503</strain>
    </source>
</reference>
<comment type="subcellular location">
    <subcellularLocation>
        <location evidence="1 8">Cell membrane</location>
        <topology evidence="1 8">Multi-pass membrane protein</topology>
    </subcellularLocation>
</comment>
<dbReference type="PANTHER" id="PTHR34295">
    <property type="entry name" value="BIOTIN TRANSPORTER BIOY"/>
    <property type="match status" value="1"/>
</dbReference>
<feature type="transmembrane region" description="Helical" evidence="9">
    <location>
        <begin position="115"/>
        <end position="134"/>
    </location>
</feature>
<protein>
    <recommendedName>
        <fullName evidence="8">Biotin transporter</fullName>
    </recommendedName>
</protein>
<keyword evidence="6 9" id="KW-1133">Transmembrane helix</keyword>
<evidence type="ECO:0000256" key="4">
    <source>
        <dbReference type="ARBA" id="ARBA00022475"/>
    </source>
</evidence>
<organism evidence="10 11">
    <name type="scientific">Paenisporosarcina antarctica</name>
    <dbReference type="NCBI Taxonomy" id="417367"/>
    <lineage>
        <taxon>Bacteria</taxon>
        <taxon>Bacillati</taxon>
        <taxon>Bacillota</taxon>
        <taxon>Bacilli</taxon>
        <taxon>Bacillales</taxon>
        <taxon>Caryophanaceae</taxon>
        <taxon>Paenisporosarcina</taxon>
    </lineage>
</organism>
<evidence type="ECO:0000256" key="6">
    <source>
        <dbReference type="ARBA" id="ARBA00022989"/>
    </source>
</evidence>
<dbReference type="KEGG" id="panc:E2636_03635"/>
<evidence type="ECO:0000256" key="2">
    <source>
        <dbReference type="ARBA" id="ARBA00010692"/>
    </source>
</evidence>
<name>A0A4P6ZXQ4_9BACL</name>
<evidence type="ECO:0000256" key="8">
    <source>
        <dbReference type="PIRNR" id="PIRNR016661"/>
    </source>
</evidence>
<dbReference type="PANTHER" id="PTHR34295:SF4">
    <property type="entry name" value="BIOTIN TRANSPORTER BIOY-RELATED"/>
    <property type="match status" value="1"/>
</dbReference>
<evidence type="ECO:0000256" key="9">
    <source>
        <dbReference type="SAM" id="Phobius"/>
    </source>
</evidence>
<dbReference type="PIRSF" id="PIRSF016661">
    <property type="entry name" value="BioY"/>
    <property type="match status" value="1"/>
</dbReference>
<keyword evidence="4 8" id="KW-1003">Cell membrane</keyword>
<feature type="transmembrane region" description="Helical" evidence="9">
    <location>
        <begin position="80"/>
        <end position="103"/>
    </location>
</feature>
<dbReference type="EMBL" id="CP038015">
    <property type="protein sequence ID" value="QBP40296.1"/>
    <property type="molecule type" value="Genomic_DNA"/>
</dbReference>
<feature type="transmembrane region" description="Helical" evidence="9">
    <location>
        <begin position="57"/>
        <end position="74"/>
    </location>
</feature>
<dbReference type="InterPro" id="IPR003784">
    <property type="entry name" value="BioY"/>
</dbReference>
<dbReference type="GO" id="GO:0015225">
    <property type="term" value="F:biotin transmembrane transporter activity"/>
    <property type="evidence" value="ECO:0007669"/>
    <property type="project" value="UniProtKB-UniRule"/>
</dbReference>
<comment type="similarity">
    <text evidence="2 8">Belongs to the BioY family.</text>
</comment>
<evidence type="ECO:0000313" key="11">
    <source>
        <dbReference type="Proteomes" id="UP000294292"/>
    </source>
</evidence>
<evidence type="ECO:0000256" key="1">
    <source>
        <dbReference type="ARBA" id="ARBA00004651"/>
    </source>
</evidence>
<dbReference type="Proteomes" id="UP000294292">
    <property type="component" value="Chromosome"/>
</dbReference>
<sequence length="191" mass="20442">MKLRDMMLASMFAAVIAILGFLPALQIPFSPVPITAQTLGVMLTGAVLGAKRGALSLAIFLLLIVIGAPVLPGGRTGITVFMGPSGGFLLSWPIAAFAIGWFVDHTKGKISFWKLMLYTFIGGIVIVYLIGGAYMAFVTQIPLAKAYISCLIFIPGDVIKCILASLFASQLHKNSVMMRMASTQRKIRTSS</sequence>
<feature type="transmembrane region" description="Helical" evidence="9">
    <location>
        <begin position="34"/>
        <end position="50"/>
    </location>
</feature>
<feature type="transmembrane region" description="Helical" evidence="9">
    <location>
        <begin position="146"/>
        <end position="169"/>
    </location>
</feature>
<accession>A0A4P6ZXQ4</accession>
<evidence type="ECO:0000256" key="5">
    <source>
        <dbReference type="ARBA" id="ARBA00022692"/>
    </source>
</evidence>
<dbReference type="RefSeq" id="WP_134209031.1">
    <property type="nucleotide sequence ID" value="NZ_CP038015.1"/>
</dbReference>
<dbReference type="Gene3D" id="1.10.1760.20">
    <property type="match status" value="1"/>
</dbReference>
<dbReference type="Pfam" id="PF02632">
    <property type="entry name" value="BioY"/>
    <property type="match status" value="1"/>
</dbReference>
<keyword evidence="3 8" id="KW-0813">Transport</keyword>